<dbReference type="GO" id="GO:0006355">
    <property type="term" value="P:regulation of DNA-templated transcription"/>
    <property type="evidence" value="ECO:0007669"/>
    <property type="project" value="InterPro"/>
</dbReference>
<dbReference type="PROSITE" id="PS50110">
    <property type="entry name" value="RESPONSE_REGULATORY"/>
    <property type="match status" value="1"/>
</dbReference>
<feature type="domain" description="Response regulatory" evidence="7">
    <location>
        <begin position="3"/>
        <end position="119"/>
    </location>
</feature>
<accession>A0A852RYA9</accession>
<protein>
    <submittedName>
        <fullName evidence="8">DNA-binding NarL/FixJ family response regulator</fullName>
    </submittedName>
</protein>
<evidence type="ECO:0000256" key="1">
    <source>
        <dbReference type="ARBA" id="ARBA00022553"/>
    </source>
</evidence>
<keyword evidence="4" id="KW-0804">Transcription</keyword>
<dbReference type="InterPro" id="IPR058245">
    <property type="entry name" value="NreC/VraR/RcsB-like_REC"/>
</dbReference>
<dbReference type="Proteomes" id="UP000582231">
    <property type="component" value="Unassembled WGS sequence"/>
</dbReference>
<feature type="domain" description="HTH luxR-type" evidence="6">
    <location>
        <begin position="143"/>
        <end position="208"/>
    </location>
</feature>
<evidence type="ECO:0000256" key="4">
    <source>
        <dbReference type="ARBA" id="ARBA00023163"/>
    </source>
</evidence>
<proteinExistence type="predicted"/>
<dbReference type="SUPFAM" id="SSF52172">
    <property type="entry name" value="CheY-like"/>
    <property type="match status" value="1"/>
</dbReference>
<reference evidence="8 9" key="1">
    <citation type="submission" date="2020-07" db="EMBL/GenBank/DDBJ databases">
        <title>Sequencing the genomes of 1000 actinobacteria strains.</title>
        <authorList>
            <person name="Klenk H.-P."/>
        </authorList>
    </citation>
    <scope>NUCLEOTIDE SEQUENCE [LARGE SCALE GENOMIC DNA]</scope>
    <source>
        <strain evidence="8 9">DSM 19082</strain>
    </source>
</reference>
<dbReference type="CDD" id="cd17535">
    <property type="entry name" value="REC_NarL-like"/>
    <property type="match status" value="1"/>
</dbReference>
<dbReference type="Gene3D" id="3.40.50.2300">
    <property type="match status" value="1"/>
</dbReference>
<dbReference type="GO" id="GO:0000160">
    <property type="term" value="P:phosphorelay signal transduction system"/>
    <property type="evidence" value="ECO:0007669"/>
    <property type="project" value="InterPro"/>
</dbReference>
<dbReference type="RefSeq" id="WP_179729804.1">
    <property type="nucleotide sequence ID" value="NZ_BAABEF010000001.1"/>
</dbReference>
<evidence type="ECO:0000256" key="5">
    <source>
        <dbReference type="PROSITE-ProRule" id="PRU00169"/>
    </source>
</evidence>
<keyword evidence="3 8" id="KW-0238">DNA-binding</keyword>
<evidence type="ECO:0000259" key="7">
    <source>
        <dbReference type="PROSITE" id="PS50110"/>
    </source>
</evidence>
<dbReference type="PRINTS" id="PR00038">
    <property type="entry name" value="HTHLUXR"/>
</dbReference>
<dbReference type="PROSITE" id="PS00622">
    <property type="entry name" value="HTH_LUXR_1"/>
    <property type="match status" value="1"/>
</dbReference>
<dbReference type="PROSITE" id="PS50043">
    <property type="entry name" value="HTH_LUXR_2"/>
    <property type="match status" value="1"/>
</dbReference>
<feature type="modified residue" description="4-aspartylphosphate" evidence="5">
    <location>
        <position position="54"/>
    </location>
</feature>
<dbReference type="SMART" id="SM00421">
    <property type="entry name" value="HTH_LUXR"/>
    <property type="match status" value="1"/>
</dbReference>
<dbReference type="InterPro" id="IPR011006">
    <property type="entry name" value="CheY-like_superfamily"/>
</dbReference>
<evidence type="ECO:0000313" key="8">
    <source>
        <dbReference type="EMBL" id="NYD33810.1"/>
    </source>
</evidence>
<dbReference type="PANTHER" id="PTHR43214">
    <property type="entry name" value="TWO-COMPONENT RESPONSE REGULATOR"/>
    <property type="match status" value="1"/>
</dbReference>
<evidence type="ECO:0000313" key="9">
    <source>
        <dbReference type="Proteomes" id="UP000582231"/>
    </source>
</evidence>
<gene>
    <name evidence="8" type="ORF">BJ958_005356</name>
</gene>
<name>A0A852RYA9_9ACTN</name>
<dbReference type="PANTHER" id="PTHR43214:SF24">
    <property type="entry name" value="TRANSCRIPTIONAL REGULATORY PROTEIN NARL-RELATED"/>
    <property type="match status" value="1"/>
</dbReference>
<keyword evidence="1 5" id="KW-0597">Phosphoprotein</keyword>
<dbReference type="InterPro" id="IPR039420">
    <property type="entry name" value="WalR-like"/>
</dbReference>
<evidence type="ECO:0000256" key="3">
    <source>
        <dbReference type="ARBA" id="ARBA00023125"/>
    </source>
</evidence>
<dbReference type="GO" id="GO:0003677">
    <property type="term" value="F:DNA binding"/>
    <property type="evidence" value="ECO:0007669"/>
    <property type="project" value="UniProtKB-KW"/>
</dbReference>
<dbReference type="SMART" id="SM00448">
    <property type="entry name" value="REC"/>
    <property type="match status" value="1"/>
</dbReference>
<dbReference type="CDD" id="cd06170">
    <property type="entry name" value="LuxR_C_like"/>
    <property type="match status" value="1"/>
</dbReference>
<sequence length="219" mass="22891">MVRVVVVDDEPLVRAGLRLVLDPARGIEVVGEAGDGVTALRVVREVDPDVVLMDVRMPGGDGIEAVARIRAAGLRCRVIMLTAFDTDGFVLGALRAGADGFLLKTEEPGLIEQAVLGGDDGAAVMSAPVLRRLVALAAEPVAPAGAPPQVSGREWEVARLVAQGLSNAEISATLHLSLATVKTHVGSLFAKLGLDNRVQLAILVLELESGTGRVSRRSR</sequence>
<keyword evidence="9" id="KW-1185">Reference proteome</keyword>
<dbReference type="EMBL" id="JACCBF010000001">
    <property type="protein sequence ID" value="NYD33810.1"/>
    <property type="molecule type" value="Genomic_DNA"/>
</dbReference>
<dbReference type="SUPFAM" id="SSF46894">
    <property type="entry name" value="C-terminal effector domain of the bipartite response regulators"/>
    <property type="match status" value="1"/>
</dbReference>
<evidence type="ECO:0000256" key="2">
    <source>
        <dbReference type="ARBA" id="ARBA00023015"/>
    </source>
</evidence>
<comment type="caution">
    <text evidence="8">The sequence shown here is derived from an EMBL/GenBank/DDBJ whole genome shotgun (WGS) entry which is preliminary data.</text>
</comment>
<dbReference type="Pfam" id="PF00072">
    <property type="entry name" value="Response_reg"/>
    <property type="match status" value="1"/>
</dbReference>
<dbReference type="Pfam" id="PF00196">
    <property type="entry name" value="GerE"/>
    <property type="match status" value="1"/>
</dbReference>
<dbReference type="InterPro" id="IPR016032">
    <property type="entry name" value="Sig_transdc_resp-reg_C-effctor"/>
</dbReference>
<dbReference type="InterPro" id="IPR001789">
    <property type="entry name" value="Sig_transdc_resp-reg_receiver"/>
</dbReference>
<evidence type="ECO:0000259" key="6">
    <source>
        <dbReference type="PROSITE" id="PS50043"/>
    </source>
</evidence>
<dbReference type="InterPro" id="IPR000792">
    <property type="entry name" value="Tscrpt_reg_LuxR_C"/>
</dbReference>
<dbReference type="AlphaFoldDB" id="A0A852RYA9"/>
<organism evidence="8 9">
    <name type="scientific">Nocardioides kongjuensis</name>
    <dbReference type="NCBI Taxonomy" id="349522"/>
    <lineage>
        <taxon>Bacteria</taxon>
        <taxon>Bacillati</taxon>
        <taxon>Actinomycetota</taxon>
        <taxon>Actinomycetes</taxon>
        <taxon>Propionibacteriales</taxon>
        <taxon>Nocardioidaceae</taxon>
        <taxon>Nocardioides</taxon>
    </lineage>
</organism>
<keyword evidence="2" id="KW-0805">Transcription regulation</keyword>